<dbReference type="Proteomes" id="UP000570003">
    <property type="component" value="Unassembled WGS sequence"/>
</dbReference>
<feature type="transmembrane region" description="Helical" evidence="1">
    <location>
        <begin position="65"/>
        <end position="83"/>
    </location>
</feature>
<protein>
    <recommendedName>
        <fullName evidence="4">SMODS and SLOG-associating 2TM effector domain-containing protein</fullName>
    </recommendedName>
</protein>
<reference evidence="2 3" key="1">
    <citation type="submission" date="2020-04" db="EMBL/GenBank/DDBJ databases">
        <title>MicrobeNet Type strains.</title>
        <authorList>
            <person name="Nicholson A.C."/>
        </authorList>
    </citation>
    <scope>NUCLEOTIDE SEQUENCE [LARGE SCALE GENOMIC DNA]</scope>
    <source>
        <strain evidence="2 3">DSM 40738</strain>
    </source>
</reference>
<comment type="caution">
    <text evidence="2">The sequence shown here is derived from an EMBL/GenBank/DDBJ whole genome shotgun (WGS) entry which is preliminary data.</text>
</comment>
<accession>A0AA44DBI6</accession>
<keyword evidence="3" id="KW-1185">Reference proteome</keyword>
<evidence type="ECO:0000313" key="3">
    <source>
        <dbReference type="Proteomes" id="UP000570003"/>
    </source>
</evidence>
<keyword evidence="1" id="KW-0812">Transmembrane</keyword>
<dbReference type="RefSeq" id="WP_168437514.1">
    <property type="nucleotide sequence ID" value="NZ_JAAXOU010000018.1"/>
</dbReference>
<evidence type="ECO:0000313" key="2">
    <source>
        <dbReference type="EMBL" id="NKY13242.1"/>
    </source>
</evidence>
<evidence type="ECO:0008006" key="4">
    <source>
        <dbReference type="Google" id="ProtNLM"/>
    </source>
</evidence>
<keyword evidence="1" id="KW-1133">Transmembrane helix</keyword>
<feature type="transmembrane region" description="Helical" evidence="1">
    <location>
        <begin position="42"/>
        <end position="59"/>
    </location>
</feature>
<name>A0AA44DBI6_STRE0</name>
<evidence type="ECO:0000256" key="1">
    <source>
        <dbReference type="SAM" id="Phobius"/>
    </source>
</evidence>
<dbReference type="EMBL" id="JAAXOU010000018">
    <property type="protein sequence ID" value="NKY13242.1"/>
    <property type="molecule type" value="Genomic_DNA"/>
</dbReference>
<dbReference type="AlphaFoldDB" id="A0AA44DBI6"/>
<gene>
    <name evidence="2" type="ORF">HGA06_03370</name>
</gene>
<sequence length="160" mass="17227">MALSDNDIAPYAEEMERLKENSLYSAQAYFEAAKFSEAASRLFVFLPALVSAVAGAIIATGGAKVWGVASAVSGAVAATASYLGSDRKSASYRASARRYTGLRHKLAFEIRILAHKETISDVEEVTRALAAEYQGCVAADDPVPNFLYEKARKRINSNIV</sequence>
<organism evidence="2 3">
    <name type="scientific">Streptomyces somaliensis (strain ATCC 33201 / DSM 40738 / JCM 12659 / KCTC 9044 / NCTC 11332 / NRRL B-12077 / IP 733)</name>
    <dbReference type="NCBI Taxonomy" id="1134445"/>
    <lineage>
        <taxon>Bacteria</taxon>
        <taxon>Bacillati</taxon>
        <taxon>Actinomycetota</taxon>
        <taxon>Actinomycetes</taxon>
        <taxon>Kitasatosporales</taxon>
        <taxon>Streptomycetaceae</taxon>
        <taxon>Streptomyces</taxon>
    </lineage>
</organism>
<proteinExistence type="predicted"/>
<keyword evidence="1" id="KW-0472">Membrane</keyword>